<keyword evidence="1" id="KW-0472">Membrane</keyword>
<organism evidence="2 3">
    <name type="scientific">Candidatus Falkowbacteria bacterium RIFCSPLOWO2_12_FULL_45_10</name>
    <dbReference type="NCBI Taxonomy" id="1797990"/>
    <lineage>
        <taxon>Bacteria</taxon>
        <taxon>Candidatus Falkowiibacteriota</taxon>
    </lineage>
</organism>
<dbReference type="SUPFAM" id="SSF54523">
    <property type="entry name" value="Pili subunits"/>
    <property type="match status" value="1"/>
</dbReference>
<name>A0A1F5RXA8_9BACT</name>
<evidence type="ECO:0000256" key="1">
    <source>
        <dbReference type="SAM" id="Phobius"/>
    </source>
</evidence>
<evidence type="ECO:0000313" key="3">
    <source>
        <dbReference type="Proteomes" id="UP000178682"/>
    </source>
</evidence>
<dbReference type="NCBIfam" id="TIGR02532">
    <property type="entry name" value="IV_pilin_GFxxxE"/>
    <property type="match status" value="1"/>
</dbReference>
<keyword evidence="1" id="KW-1133">Transmembrane helix</keyword>
<evidence type="ECO:0008006" key="4">
    <source>
        <dbReference type="Google" id="ProtNLM"/>
    </source>
</evidence>
<dbReference type="InterPro" id="IPR045584">
    <property type="entry name" value="Pilin-like"/>
</dbReference>
<proteinExistence type="predicted"/>
<comment type="caution">
    <text evidence="2">The sequence shown here is derived from an EMBL/GenBank/DDBJ whole genome shotgun (WGS) entry which is preliminary data.</text>
</comment>
<sequence length="185" mass="20018">MLSCFNNKGFTLLEMVVAVGIFAIIVVSATAIFQSVVEGQKRAIAAHNTQENIQYIFESISKEIRNAKVNDDTLPACPDIGAGKIFQLVSASEIKFKNQAGQCVTYKLTGGAFTISRVAPGSADSFLPLTPNELAVTNLAFSLKPAPAYQEAVAVVMTIENNSPDSRFKTPINMQTTISSRYYVE</sequence>
<feature type="transmembrane region" description="Helical" evidence="1">
    <location>
        <begin position="12"/>
        <end position="33"/>
    </location>
</feature>
<dbReference type="Pfam" id="PF07963">
    <property type="entry name" value="N_methyl"/>
    <property type="match status" value="1"/>
</dbReference>
<reference evidence="2 3" key="1">
    <citation type="journal article" date="2016" name="Nat. Commun.">
        <title>Thousands of microbial genomes shed light on interconnected biogeochemical processes in an aquifer system.</title>
        <authorList>
            <person name="Anantharaman K."/>
            <person name="Brown C.T."/>
            <person name="Hug L.A."/>
            <person name="Sharon I."/>
            <person name="Castelle C.J."/>
            <person name="Probst A.J."/>
            <person name="Thomas B.C."/>
            <person name="Singh A."/>
            <person name="Wilkins M.J."/>
            <person name="Karaoz U."/>
            <person name="Brodie E.L."/>
            <person name="Williams K.H."/>
            <person name="Hubbard S.S."/>
            <person name="Banfield J.F."/>
        </authorList>
    </citation>
    <scope>NUCLEOTIDE SEQUENCE [LARGE SCALE GENOMIC DNA]</scope>
</reference>
<gene>
    <name evidence="2" type="ORF">A3G56_01500</name>
</gene>
<dbReference type="Gene3D" id="3.30.700.10">
    <property type="entry name" value="Glycoprotein, Type 4 Pilin"/>
    <property type="match status" value="1"/>
</dbReference>
<dbReference type="Proteomes" id="UP000178682">
    <property type="component" value="Unassembled WGS sequence"/>
</dbReference>
<keyword evidence="1" id="KW-0812">Transmembrane</keyword>
<dbReference type="EMBL" id="MFFX01000033">
    <property type="protein sequence ID" value="OGF19038.1"/>
    <property type="molecule type" value="Genomic_DNA"/>
</dbReference>
<evidence type="ECO:0000313" key="2">
    <source>
        <dbReference type="EMBL" id="OGF19038.1"/>
    </source>
</evidence>
<protein>
    <recommendedName>
        <fullName evidence="4">Prepilin-type N-terminal cleavage/methylation domain-containing protein</fullName>
    </recommendedName>
</protein>
<accession>A0A1F5RXA8</accession>
<dbReference type="InterPro" id="IPR012902">
    <property type="entry name" value="N_methyl_site"/>
</dbReference>
<dbReference type="PROSITE" id="PS00409">
    <property type="entry name" value="PROKAR_NTER_METHYL"/>
    <property type="match status" value="1"/>
</dbReference>
<dbReference type="AlphaFoldDB" id="A0A1F5RXA8"/>